<dbReference type="InterPro" id="IPR036345">
    <property type="entry name" value="ExoRNase_PH_dom2_sf"/>
</dbReference>
<dbReference type="EMBL" id="ABJB010324511">
    <property type="status" value="NOT_ANNOTATED_CDS"/>
    <property type="molecule type" value="Genomic_DNA"/>
</dbReference>
<keyword evidence="4" id="KW-1185">Reference proteome</keyword>
<dbReference type="OrthoDB" id="2504340at2759"/>
<proteinExistence type="predicted"/>
<dbReference type="VEuPathDB" id="VectorBase:ISCP_031588"/>
<evidence type="ECO:0000313" key="3">
    <source>
        <dbReference type="EnsemblMetazoa" id="ISCW014910-PA"/>
    </source>
</evidence>
<sequence>MYDPSRQEGHTCLIDPTHDEETAPVEERNLELSFGRMTLGFMPALQQVAALVQDGDLDAASVVAVYIVSQKHLN</sequence>
<dbReference type="Proteomes" id="UP000001555">
    <property type="component" value="Unassembled WGS sequence"/>
</dbReference>
<dbReference type="HOGENOM" id="CLU_2690600_0_0_1"/>
<protein>
    <submittedName>
        <fullName evidence="2 3">Uncharacterized protein</fullName>
    </submittedName>
</protein>
<reference evidence="3" key="2">
    <citation type="submission" date="2020-05" db="UniProtKB">
        <authorList>
            <consortium name="EnsemblMetazoa"/>
        </authorList>
    </citation>
    <scope>IDENTIFICATION</scope>
    <source>
        <strain evidence="3">wikel</strain>
    </source>
</reference>
<accession>B7QGQ1</accession>
<name>B7QGQ1_IXOSC</name>
<feature type="region of interest" description="Disordered" evidence="1">
    <location>
        <begin position="1"/>
        <end position="24"/>
    </location>
</feature>
<dbReference type="VEuPathDB" id="VectorBase:ISCI014910"/>
<evidence type="ECO:0000313" key="4">
    <source>
        <dbReference type="Proteomes" id="UP000001555"/>
    </source>
</evidence>
<dbReference type="SUPFAM" id="SSF55666">
    <property type="entry name" value="Ribonuclease PH domain 2-like"/>
    <property type="match status" value="1"/>
</dbReference>
<gene>
    <name evidence="2" type="ORF">IscW_ISCW014910</name>
</gene>
<dbReference type="EMBL" id="ABJB010717792">
    <property type="status" value="NOT_ANNOTATED_CDS"/>
    <property type="molecule type" value="Genomic_DNA"/>
</dbReference>
<dbReference type="VEuPathDB" id="VectorBase:ISCW014910"/>
<reference evidence="2 4" key="1">
    <citation type="submission" date="2008-03" db="EMBL/GenBank/DDBJ databases">
        <title>Annotation of Ixodes scapularis.</title>
        <authorList>
            <consortium name="Ixodes scapularis Genome Project Consortium"/>
            <person name="Caler E."/>
            <person name="Hannick L.I."/>
            <person name="Bidwell S."/>
            <person name="Joardar V."/>
            <person name="Thiagarajan M."/>
            <person name="Amedeo P."/>
            <person name="Galinsky K.J."/>
            <person name="Schobel S."/>
            <person name="Inman J."/>
            <person name="Hostetler J."/>
            <person name="Miller J."/>
            <person name="Hammond M."/>
            <person name="Megy K."/>
            <person name="Lawson D."/>
            <person name="Kodira C."/>
            <person name="Sutton G."/>
            <person name="Meyer J."/>
            <person name="Hill C.A."/>
            <person name="Birren B."/>
            <person name="Nene V."/>
            <person name="Collins F."/>
            <person name="Alarcon-Chaidez F."/>
            <person name="Wikel S."/>
            <person name="Strausberg R."/>
        </authorList>
    </citation>
    <scope>NUCLEOTIDE SEQUENCE [LARGE SCALE GENOMIC DNA]</scope>
    <source>
        <strain evidence="4">Wikel</strain>
        <strain evidence="2">Wikel colony</strain>
    </source>
</reference>
<dbReference type="AlphaFoldDB" id="B7QGQ1"/>
<evidence type="ECO:0000313" key="2">
    <source>
        <dbReference type="EMBL" id="EEC18023.1"/>
    </source>
</evidence>
<evidence type="ECO:0000256" key="1">
    <source>
        <dbReference type="SAM" id="MobiDB-lite"/>
    </source>
</evidence>
<dbReference type="EMBL" id="ABJB010343315">
    <property type="status" value="NOT_ANNOTATED_CDS"/>
    <property type="molecule type" value="Genomic_DNA"/>
</dbReference>
<organism>
    <name type="scientific">Ixodes scapularis</name>
    <name type="common">Black-legged tick</name>
    <name type="synonym">Deer tick</name>
    <dbReference type="NCBI Taxonomy" id="6945"/>
    <lineage>
        <taxon>Eukaryota</taxon>
        <taxon>Metazoa</taxon>
        <taxon>Ecdysozoa</taxon>
        <taxon>Arthropoda</taxon>
        <taxon>Chelicerata</taxon>
        <taxon>Arachnida</taxon>
        <taxon>Acari</taxon>
        <taxon>Parasitiformes</taxon>
        <taxon>Ixodida</taxon>
        <taxon>Ixodoidea</taxon>
        <taxon>Ixodidae</taxon>
        <taxon>Ixodinae</taxon>
        <taxon>Ixodes</taxon>
    </lineage>
</organism>
<dbReference type="EnsemblMetazoa" id="ISCW014910-RA">
    <property type="protein sequence ID" value="ISCW014910-PA"/>
    <property type="gene ID" value="ISCW014910"/>
</dbReference>
<dbReference type="InParanoid" id="B7QGQ1"/>
<dbReference type="PaxDb" id="6945-B7QGQ1"/>
<dbReference type="EMBL" id="DS933203">
    <property type="protein sequence ID" value="EEC18023.1"/>
    <property type="molecule type" value="Genomic_DNA"/>
</dbReference>